<protein>
    <recommendedName>
        <fullName evidence="11">Malonate transporter</fullName>
    </recommendedName>
</protein>
<sequence length="316" mass="33259">MLEIIGLIAPFFGLIAVGGIAGRAKKLPVSELGWLNVFVVYIALPALFFSLLSETPVEKLTQWSFIATNVGMTFTVAAVTFGLGMLFSRGKVADSTIQGLAGAYGNIGYMGPGLALLVFGPEAAVPVALIFCFENIMHFTLAPAMMALAGRDTESPARLALTVVRQVVTHPFIVAVFLGVAAAVTGWEPPAPLARLIDYLAQAAAPCALFAMGVTLANRRTRGVPGALGYIVPMKLLGHPFIMLAGLTFFGPFDPVWVGTAVLLAALPTASNVFVMAQQFETWVDQASASILVTTLLSIVTVTLLLYGIESAGLLQ</sequence>
<feature type="transmembrane region" description="Helical" evidence="8">
    <location>
        <begin position="230"/>
        <end position="250"/>
    </location>
</feature>
<dbReference type="RefSeq" id="WP_092787378.1">
    <property type="nucleotide sequence ID" value="NZ_FNAP01000011.1"/>
</dbReference>
<comment type="similarity">
    <text evidence="2">Belongs to the auxin efflux carrier (TC 2.A.69) family.</text>
</comment>
<keyword evidence="10" id="KW-1185">Reference proteome</keyword>
<evidence type="ECO:0000256" key="7">
    <source>
        <dbReference type="ARBA" id="ARBA00023136"/>
    </source>
</evidence>
<dbReference type="AlphaFoldDB" id="A0A1G7FI63"/>
<dbReference type="GO" id="GO:0005886">
    <property type="term" value="C:plasma membrane"/>
    <property type="evidence" value="ECO:0007669"/>
    <property type="project" value="UniProtKB-SubCell"/>
</dbReference>
<dbReference type="GO" id="GO:0055085">
    <property type="term" value="P:transmembrane transport"/>
    <property type="evidence" value="ECO:0007669"/>
    <property type="project" value="InterPro"/>
</dbReference>
<evidence type="ECO:0000313" key="9">
    <source>
        <dbReference type="EMBL" id="SDE75636.1"/>
    </source>
</evidence>
<evidence type="ECO:0000256" key="3">
    <source>
        <dbReference type="ARBA" id="ARBA00022448"/>
    </source>
</evidence>
<feature type="transmembrane region" description="Helical" evidence="8">
    <location>
        <begin position="34"/>
        <end position="53"/>
    </location>
</feature>
<evidence type="ECO:0000256" key="4">
    <source>
        <dbReference type="ARBA" id="ARBA00022475"/>
    </source>
</evidence>
<feature type="transmembrane region" description="Helical" evidence="8">
    <location>
        <begin position="199"/>
        <end position="218"/>
    </location>
</feature>
<dbReference type="InterPro" id="IPR004776">
    <property type="entry name" value="Mem_transp_PIN-like"/>
</dbReference>
<dbReference type="Pfam" id="PF03547">
    <property type="entry name" value="Mem_trans"/>
    <property type="match status" value="1"/>
</dbReference>
<feature type="transmembrane region" description="Helical" evidence="8">
    <location>
        <begin position="167"/>
        <end position="187"/>
    </location>
</feature>
<keyword evidence="7 8" id="KW-0472">Membrane</keyword>
<reference evidence="9 10" key="1">
    <citation type="submission" date="2016-10" db="EMBL/GenBank/DDBJ databases">
        <authorList>
            <person name="de Groot N.N."/>
        </authorList>
    </citation>
    <scope>NUCLEOTIDE SEQUENCE [LARGE SCALE GENOMIC DNA]</scope>
    <source>
        <strain evidence="9 10">ATCC 700224</strain>
    </source>
</reference>
<feature type="transmembrane region" description="Helical" evidence="8">
    <location>
        <begin position="256"/>
        <end position="277"/>
    </location>
</feature>
<dbReference type="PANTHER" id="PTHR36838:SF3">
    <property type="entry name" value="TRANSPORTER AUXIN EFFLUX CARRIER EC FAMILY"/>
    <property type="match status" value="1"/>
</dbReference>
<dbReference type="PANTHER" id="PTHR36838">
    <property type="entry name" value="AUXIN EFFLUX CARRIER FAMILY PROTEIN"/>
    <property type="match status" value="1"/>
</dbReference>
<evidence type="ECO:0000313" key="10">
    <source>
        <dbReference type="Proteomes" id="UP000199412"/>
    </source>
</evidence>
<dbReference type="Proteomes" id="UP000199412">
    <property type="component" value="Unassembled WGS sequence"/>
</dbReference>
<name>A0A1G7FI63_9PROT</name>
<feature type="transmembrane region" description="Helical" evidence="8">
    <location>
        <begin position="289"/>
        <end position="309"/>
    </location>
</feature>
<dbReference type="InterPro" id="IPR038770">
    <property type="entry name" value="Na+/solute_symporter_sf"/>
</dbReference>
<accession>A0A1G7FI63</accession>
<dbReference type="Gene3D" id="1.20.1530.20">
    <property type="match status" value="1"/>
</dbReference>
<keyword evidence="6 8" id="KW-1133">Transmembrane helix</keyword>
<dbReference type="OrthoDB" id="9810457at2"/>
<keyword evidence="4" id="KW-1003">Cell membrane</keyword>
<keyword evidence="3" id="KW-0813">Transport</keyword>
<evidence type="ECO:0000256" key="8">
    <source>
        <dbReference type="SAM" id="Phobius"/>
    </source>
</evidence>
<evidence type="ECO:0000256" key="1">
    <source>
        <dbReference type="ARBA" id="ARBA00004651"/>
    </source>
</evidence>
<dbReference type="STRING" id="69960.SAMN05421720_11184"/>
<comment type="subcellular location">
    <subcellularLocation>
        <location evidence="1">Cell membrane</location>
        <topology evidence="1">Multi-pass membrane protein</topology>
    </subcellularLocation>
</comment>
<evidence type="ECO:0000256" key="2">
    <source>
        <dbReference type="ARBA" id="ARBA00010145"/>
    </source>
</evidence>
<feature type="transmembrane region" description="Helical" evidence="8">
    <location>
        <begin position="125"/>
        <end position="146"/>
    </location>
</feature>
<feature type="transmembrane region" description="Helical" evidence="8">
    <location>
        <begin position="6"/>
        <end position="22"/>
    </location>
</feature>
<evidence type="ECO:0008006" key="11">
    <source>
        <dbReference type="Google" id="ProtNLM"/>
    </source>
</evidence>
<organism evidence="9 10">
    <name type="scientific">Rhodospira trueperi</name>
    <dbReference type="NCBI Taxonomy" id="69960"/>
    <lineage>
        <taxon>Bacteria</taxon>
        <taxon>Pseudomonadati</taxon>
        <taxon>Pseudomonadota</taxon>
        <taxon>Alphaproteobacteria</taxon>
        <taxon>Rhodospirillales</taxon>
        <taxon>Rhodospirillaceae</taxon>
        <taxon>Rhodospira</taxon>
    </lineage>
</organism>
<feature type="transmembrane region" description="Helical" evidence="8">
    <location>
        <begin position="65"/>
        <end position="87"/>
    </location>
</feature>
<proteinExistence type="inferred from homology"/>
<evidence type="ECO:0000256" key="6">
    <source>
        <dbReference type="ARBA" id="ARBA00022989"/>
    </source>
</evidence>
<feature type="transmembrane region" description="Helical" evidence="8">
    <location>
        <begin position="99"/>
        <end position="119"/>
    </location>
</feature>
<gene>
    <name evidence="9" type="ORF">SAMN05421720_11184</name>
</gene>
<evidence type="ECO:0000256" key="5">
    <source>
        <dbReference type="ARBA" id="ARBA00022692"/>
    </source>
</evidence>
<dbReference type="EMBL" id="FNAP01000011">
    <property type="protein sequence ID" value="SDE75636.1"/>
    <property type="molecule type" value="Genomic_DNA"/>
</dbReference>
<keyword evidence="5 8" id="KW-0812">Transmembrane</keyword>